<dbReference type="EMBL" id="CP001344">
    <property type="protein sequence ID" value="ACL43944.1"/>
    <property type="molecule type" value="Genomic_DNA"/>
</dbReference>
<dbReference type="OrthoDB" id="7062997at2"/>
<dbReference type="AlphaFoldDB" id="B8HQF4"/>
<gene>
    <name evidence="1" type="ordered locus">Cyan7425_1574</name>
</gene>
<name>B8HQF4_CYAP4</name>
<accession>B8HQF4</accession>
<dbReference type="eggNOG" id="ENOG503037Z">
    <property type="taxonomic scope" value="Bacteria"/>
</dbReference>
<evidence type="ECO:0000313" key="1">
    <source>
        <dbReference type="EMBL" id="ACL43944.1"/>
    </source>
</evidence>
<dbReference type="STRING" id="395961.Cyan7425_1574"/>
<organism evidence="1">
    <name type="scientific">Cyanothece sp. (strain PCC 7425 / ATCC 29141)</name>
    <dbReference type="NCBI Taxonomy" id="395961"/>
    <lineage>
        <taxon>Bacteria</taxon>
        <taxon>Bacillati</taxon>
        <taxon>Cyanobacteriota</taxon>
        <taxon>Cyanophyceae</taxon>
        <taxon>Gomontiellales</taxon>
        <taxon>Cyanothecaceae</taxon>
        <taxon>Cyanothece</taxon>
    </lineage>
</organism>
<sequence>MTASLGDRNKIVIIDDEEDFAVTAAWEVEDAGYEPFLIVEGTFNDIDDLVLQIPQDTYGVLCDHRLGKSGLANFYGSDLVATLYDQRIPALLGTQFYDMDSDVSIRKHRHKIPVLLNKDKIDSSSIKAGMEICLLEFDGNVASDRKPYRNIVRLVDVNQESGEDVVDVIIPGWNPYKAVRLPLALICEWLLEFQPKIGARLIASVNTGAENPEDLYFTNFEIATEPEGIDGIP</sequence>
<proteinExistence type="predicted"/>
<dbReference type="KEGG" id="cyn:Cyan7425_1574"/>
<protein>
    <submittedName>
        <fullName evidence="1">Uncharacterized protein</fullName>
    </submittedName>
</protein>
<dbReference type="HOGENOM" id="CLU_1188364_0_0_3"/>
<reference evidence="1" key="1">
    <citation type="submission" date="2009-01" db="EMBL/GenBank/DDBJ databases">
        <title>Complete sequence of chromosome Cyanothece sp. PCC 7425.</title>
        <authorList>
            <consortium name="US DOE Joint Genome Institute"/>
            <person name="Lucas S."/>
            <person name="Copeland A."/>
            <person name="Lapidus A."/>
            <person name="Glavina del Rio T."/>
            <person name="Dalin E."/>
            <person name="Tice H."/>
            <person name="Bruce D."/>
            <person name="Goodwin L."/>
            <person name="Pitluck S."/>
            <person name="Sims D."/>
            <person name="Meineke L."/>
            <person name="Brettin T."/>
            <person name="Detter J.C."/>
            <person name="Han C."/>
            <person name="Larimer F."/>
            <person name="Land M."/>
            <person name="Hauser L."/>
            <person name="Kyrpides N."/>
            <person name="Ovchinnikova G."/>
            <person name="Liberton M."/>
            <person name="Stoeckel J."/>
            <person name="Banerjee A."/>
            <person name="Singh A."/>
            <person name="Page L."/>
            <person name="Sato H."/>
            <person name="Zhao L."/>
            <person name="Sherman L."/>
            <person name="Pakrasi H."/>
            <person name="Richardson P."/>
        </authorList>
    </citation>
    <scope>NUCLEOTIDE SEQUENCE</scope>
    <source>
        <strain evidence="1">PCC 7425</strain>
    </source>
</reference>